<evidence type="ECO:0000256" key="5">
    <source>
        <dbReference type="ARBA" id="ARBA00022862"/>
    </source>
</evidence>
<gene>
    <name evidence="15" type="ORF">LMG27198_21760</name>
</gene>
<reference evidence="15" key="1">
    <citation type="journal article" date="2023" name="Int. J. Syst. Evol. Microbiol.">
        <title>Methylocystis iwaonis sp. nov., a type II methane-oxidizing bacterium from surface soil of a rice paddy field in Japan, and emended description of the genus Methylocystis (ex Whittenbury et al. 1970) Bowman et al. 1993.</title>
        <authorList>
            <person name="Kaise H."/>
            <person name="Sawadogo J.B."/>
            <person name="Alam M.S."/>
            <person name="Ueno C."/>
            <person name="Dianou D."/>
            <person name="Shinjo R."/>
            <person name="Asakawa S."/>
        </authorList>
    </citation>
    <scope>NUCLEOTIDE SEQUENCE</scope>
    <source>
        <strain evidence="15">LMG27198</strain>
    </source>
</reference>
<evidence type="ECO:0000313" key="16">
    <source>
        <dbReference type="Proteomes" id="UP001144323"/>
    </source>
</evidence>
<comment type="catalytic activity">
    <reaction evidence="12">
        <text>a hydroperoxide + [thioredoxin]-dithiol = an alcohol + [thioredoxin]-disulfide + H2O</text>
        <dbReference type="Rhea" id="RHEA:62620"/>
        <dbReference type="Rhea" id="RHEA-COMP:10698"/>
        <dbReference type="Rhea" id="RHEA-COMP:10700"/>
        <dbReference type="ChEBI" id="CHEBI:15377"/>
        <dbReference type="ChEBI" id="CHEBI:29950"/>
        <dbReference type="ChEBI" id="CHEBI:30879"/>
        <dbReference type="ChEBI" id="CHEBI:35924"/>
        <dbReference type="ChEBI" id="CHEBI:50058"/>
        <dbReference type="EC" id="1.11.1.24"/>
    </reaction>
</comment>
<evidence type="ECO:0000256" key="4">
    <source>
        <dbReference type="ARBA" id="ARBA00022559"/>
    </source>
</evidence>
<dbReference type="SUPFAM" id="SSF52833">
    <property type="entry name" value="Thioredoxin-like"/>
    <property type="match status" value="1"/>
</dbReference>
<evidence type="ECO:0000259" key="14">
    <source>
        <dbReference type="PROSITE" id="PS51352"/>
    </source>
</evidence>
<feature type="domain" description="Thioredoxin" evidence="14">
    <location>
        <begin position="53"/>
        <end position="204"/>
    </location>
</feature>
<proteinExistence type="inferred from homology"/>
<evidence type="ECO:0000256" key="12">
    <source>
        <dbReference type="ARBA" id="ARBA00049091"/>
    </source>
</evidence>
<comment type="caution">
    <text evidence="15">The sequence shown here is derived from an EMBL/GenBank/DDBJ whole genome shotgun (WGS) entry which is preliminary data.</text>
</comment>
<dbReference type="Gene3D" id="3.40.30.10">
    <property type="entry name" value="Glutaredoxin"/>
    <property type="match status" value="1"/>
</dbReference>
<name>A0A9W6GUM1_9HYPH</name>
<evidence type="ECO:0000256" key="13">
    <source>
        <dbReference type="SAM" id="MobiDB-lite"/>
    </source>
</evidence>
<evidence type="ECO:0000256" key="11">
    <source>
        <dbReference type="ARBA" id="ARBA00042639"/>
    </source>
</evidence>
<comment type="function">
    <text evidence="1">Thiol-specific peroxidase that catalyzes the reduction of hydrogen peroxide and organic hydroperoxides to water and alcohols, respectively. Plays a role in cell protection against oxidative stress by detoxifying peroxides and as sensor of hydrogen peroxide-mediated signaling events.</text>
</comment>
<dbReference type="AlphaFoldDB" id="A0A9W6GUM1"/>
<evidence type="ECO:0000313" key="15">
    <source>
        <dbReference type="EMBL" id="GLI93184.1"/>
    </source>
</evidence>
<dbReference type="Proteomes" id="UP001144323">
    <property type="component" value="Unassembled WGS sequence"/>
</dbReference>
<protein>
    <recommendedName>
        <fullName evidence="3">thioredoxin-dependent peroxiredoxin</fullName>
        <ecNumber evidence="3">1.11.1.24</ecNumber>
    </recommendedName>
    <alternativeName>
        <fullName evidence="9">Thioredoxin peroxidase</fullName>
    </alternativeName>
    <alternativeName>
        <fullName evidence="11">Thioredoxin-dependent peroxiredoxin Bcp</fullName>
    </alternativeName>
</protein>
<keyword evidence="6" id="KW-0560">Oxidoreductase</keyword>
<dbReference type="InterPro" id="IPR050924">
    <property type="entry name" value="Peroxiredoxin_BCP/PrxQ"/>
</dbReference>
<keyword evidence="5" id="KW-0049">Antioxidant</keyword>
<evidence type="ECO:0000256" key="10">
    <source>
        <dbReference type="ARBA" id="ARBA00038489"/>
    </source>
</evidence>
<evidence type="ECO:0000256" key="3">
    <source>
        <dbReference type="ARBA" id="ARBA00013017"/>
    </source>
</evidence>
<comment type="similarity">
    <text evidence="10">Belongs to the peroxiredoxin family. BCP/PrxQ subfamily.</text>
</comment>
<dbReference type="PANTHER" id="PTHR42801:SF4">
    <property type="entry name" value="AHPC_TSA FAMILY PROTEIN"/>
    <property type="match status" value="1"/>
</dbReference>
<evidence type="ECO:0000256" key="6">
    <source>
        <dbReference type="ARBA" id="ARBA00023002"/>
    </source>
</evidence>
<keyword evidence="8" id="KW-0676">Redox-active center</keyword>
<dbReference type="InterPro" id="IPR036249">
    <property type="entry name" value="Thioredoxin-like_sf"/>
</dbReference>
<keyword evidence="4" id="KW-0575">Peroxidase</keyword>
<dbReference type="GO" id="GO:0034599">
    <property type="term" value="P:cellular response to oxidative stress"/>
    <property type="evidence" value="ECO:0007669"/>
    <property type="project" value="TreeGrafter"/>
</dbReference>
<dbReference type="EMBL" id="BSEC01000001">
    <property type="protein sequence ID" value="GLI93184.1"/>
    <property type="molecule type" value="Genomic_DNA"/>
</dbReference>
<dbReference type="InterPro" id="IPR013766">
    <property type="entry name" value="Thioredoxin_domain"/>
</dbReference>
<dbReference type="FunFam" id="3.40.30.10:FF:000007">
    <property type="entry name" value="Thioredoxin-dependent thiol peroxidase"/>
    <property type="match status" value="1"/>
</dbReference>
<evidence type="ECO:0000256" key="8">
    <source>
        <dbReference type="ARBA" id="ARBA00023284"/>
    </source>
</evidence>
<dbReference type="GO" id="GO:0045454">
    <property type="term" value="P:cell redox homeostasis"/>
    <property type="evidence" value="ECO:0007669"/>
    <property type="project" value="TreeGrafter"/>
</dbReference>
<dbReference type="PANTHER" id="PTHR42801">
    <property type="entry name" value="THIOREDOXIN-DEPENDENT PEROXIDE REDUCTASE"/>
    <property type="match status" value="1"/>
</dbReference>
<accession>A0A9W6GUM1</accession>
<organism evidence="15 16">
    <name type="scientific">Methylocystis echinoides</name>
    <dbReference type="NCBI Taxonomy" id="29468"/>
    <lineage>
        <taxon>Bacteria</taxon>
        <taxon>Pseudomonadati</taxon>
        <taxon>Pseudomonadota</taxon>
        <taxon>Alphaproteobacteria</taxon>
        <taxon>Hyphomicrobiales</taxon>
        <taxon>Methylocystaceae</taxon>
        <taxon>Methylocystis</taxon>
    </lineage>
</organism>
<evidence type="ECO:0000256" key="2">
    <source>
        <dbReference type="ARBA" id="ARBA00011245"/>
    </source>
</evidence>
<feature type="region of interest" description="Disordered" evidence="13">
    <location>
        <begin position="1"/>
        <end position="53"/>
    </location>
</feature>
<keyword evidence="16" id="KW-1185">Reference proteome</keyword>
<evidence type="ECO:0000256" key="7">
    <source>
        <dbReference type="ARBA" id="ARBA00023157"/>
    </source>
</evidence>
<comment type="subunit">
    <text evidence="2">Monomer.</text>
</comment>
<evidence type="ECO:0000256" key="1">
    <source>
        <dbReference type="ARBA" id="ARBA00003330"/>
    </source>
</evidence>
<dbReference type="EC" id="1.11.1.24" evidence="3"/>
<dbReference type="GO" id="GO:0008379">
    <property type="term" value="F:thioredoxin peroxidase activity"/>
    <property type="evidence" value="ECO:0007669"/>
    <property type="project" value="TreeGrafter"/>
</dbReference>
<dbReference type="CDD" id="cd03017">
    <property type="entry name" value="PRX_BCP"/>
    <property type="match status" value="1"/>
</dbReference>
<feature type="compositionally biased region" description="Low complexity" evidence="13">
    <location>
        <begin position="1"/>
        <end position="52"/>
    </location>
</feature>
<dbReference type="InterPro" id="IPR000866">
    <property type="entry name" value="AhpC/TSA"/>
</dbReference>
<evidence type="ECO:0000256" key="9">
    <source>
        <dbReference type="ARBA" id="ARBA00032824"/>
    </source>
</evidence>
<keyword evidence="7" id="KW-1015">Disulfide bond</keyword>
<dbReference type="GO" id="GO:0005737">
    <property type="term" value="C:cytoplasm"/>
    <property type="evidence" value="ECO:0007669"/>
    <property type="project" value="TreeGrafter"/>
</dbReference>
<dbReference type="PROSITE" id="PS51352">
    <property type="entry name" value="THIOREDOXIN_2"/>
    <property type="match status" value="1"/>
</dbReference>
<sequence length="204" mass="21267">MATKPASTKPAAAKSAPQKPAGKSPAGKSPAGKSSAAKKPAAEKPAAPEAAALNEGDSAPAFSLPGAGGETVSLAALKGKKVALYFYPKDDTSGCTKEAIEFNALSDKFAKAKTVVVGMSPDSAKSHDKFRLKYELGLPLAADETKEVLSAYGVWVEKSMYGRKYMGVERSTFLIDEKGRIAKIWRKVKVPGHAEEVLAAAAAL</sequence>
<dbReference type="Pfam" id="PF00578">
    <property type="entry name" value="AhpC-TSA"/>
    <property type="match status" value="1"/>
</dbReference>